<evidence type="ECO:0000313" key="2">
    <source>
        <dbReference type="Proteomes" id="UP001497392"/>
    </source>
</evidence>
<accession>A0ABP1GDR0</accession>
<sequence length="94" mass="11048">MRVVELWRLGSQVEVTSGSHFMPLAGLKHYHLRHLHISALVVKLFQKALKCCWLHKNIPEEKQNDFKQAGDRYRNMSLREGVRHHRGLDSSFSR</sequence>
<dbReference type="Proteomes" id="UP001497392">
    <property type="component" value="Unassembled WGS sequence"/>
</dbReference>
<gene>
    <name evidence="1" type="primary">g10951</name>
    <name evidence="1" type="ORF">VP750_LOCUS9814</name>
</gene>
<proteinExistence type="predicted"/>
<reference evidence="1 2" key="1">
    <citation type="submission" date="2024-06" db="EMBL/GenBank/DDBJ databases">
        <authorList>
            <person name="Kraege A."/>
            <person name="Thomma B."/>
        </authorList>
    </citation>
    <scope>NUCLEOTIDE SEQUENCE [LARGE SCALE GENOMIC DNA]</scope>
</reference>
<dbReference type="EMBL" id="CAXHTA020000017">
    <property type="protein sequence ID" value="CAL5227908.1"/>
    <property type="molecule type" value="Genomic_DNA"/>
</dbReference>
<organism evidence="1 2">
    <name type="scientific">Coccomyxa viridis</name>
    <dbReference type="NCBI Taxonomy" id="1274662"/>
    <lineage>
        <taxon>Eukaryota</taxon>
        <taxon>Viridiplantae</taxon>
        <taxon>Chlorophyta</taxon>
        <taxon>core chlorophytes</taxon>
        <taxon>Trebouxiophyceae</taxon>
        <taxon>Trebouxiophyceae incertae sedis</taxon>
        <taxon>Coccomyxaceae</taxon>
        <taxon>Coccomyxa</taxon>
    </lineage>
</organism>
<comment type="caution">
    <text evidence="1">The sequence shown here is derived from an EMBL/GenBank/DDBJ whole genome shotgun (WGS) entry which is preliminary data.</text>
</comment>
<name>A0ABP1GDR0_9CHLO</name>
<keyword evidence="2" id="KW-1185">Reference proteome</keyword>
<protein>
    <submittedName>
        <fullName evidence="1">G10951 protein</fullName>
    </submittedName>
</protein>
<evidence type="ECO:0000313" key="1">
    <source>
        <dbReference type="EMBL" id="CAL5227908.1"/>
    </source>
</evidence>